<reference evidence="2" key="2">
    <citation type="journal article" date="2024" name="Plant">
        <title>Genomic evolution and insights into agronomic trait innovations of Sesamum species.</title>
        <authorList>
            <person name="Miao H."/>
            <person name="Wang L."/>
            <person name="Qu L."/>
            <person name="Liu H."/>
            <person name="Sun Y."/>
            <person name="Le M."/>
            <person name="Wang Q."/>
            <person name="Wei S."/>
            <person name="Zheng Y."/>
            <person name="Lin W."/>
            <person name="Duan Y."/>
            <person name="Cao H."/>
            <person name="Xiong S."/>
            <person name="Wang X."/>
            <person name="Wei L."/>
            <person name="Li C."/>
            <person name="Ma Q."/>
            <person name="Ju M."/>
            <person name="Zhao R."/>
            <person name="Li G."/>
            <person name="Mu C."/>
            <person name="Tian Q."/>
            <person name="Mei H."/>
            <person name="Zhang T."/>
            <person name="Gao T."/>
            <person name="Zhang H."/>
        </authorList>
    </citation>
    <scope>NUCLEOTIDE SEQUENCE</scope>
    <source>
        <strain evidence="2">KEN8</strain>
    </source>
</reference>
<feature type="region of interest" description="Disordered" evidence="1">
    <location>
        <begin position="119"/>
        <end position="148"/>
    </location>
</feature>
<gene>
    <name evidence="2" type="ORF">Scaly_1270400</name>
</gene>
<reference evidence="2" key="1">
    <citation type="submission" date="2020-06" db="EMBL/GenBank/DDBJ databases">
        <authorList>
            <person name="Li T."/>
            <person name="Hu X."/>
            <person name="Zhang T."/>
            <person name="Song X."/>
            <person name="Zhang H."/>
            <person name="Dai N."/>
            <person name="Sheng W."/>
            <person name="Hou X."/>
            <person name="Wei L."/>
        </authorList>
    </citation>
    <scope>NUCLEOTIDE SEQUENCE</scope>
    <source>
        <strain evidence="2">KEN8</strain>
        <tissue evidence="2">Leaf</tissue>
    </source>
</reference>
<evidence type="ECO:0000256" key="1">
    <source>
        <dbReference type="SAM" id="MobiDB-lite"/>
    </source>
</evidence>
<protein>
    <submittedName>
        <fullName evidence="2">Pentatricopeptide repeat-containing protein</fullName>
    </submittedName>
</protein>
<evidence type="ECO:0000313" key="2">
    <source>
        <dbReference type="EMBL" id="KAL0363152.1"/>
    </source>
</evidence>
<sequence>MHSFLVFAEKSALKKPVAARLWVIYDKGNDETAKATFYRLLHCGYNYDEVAWKVLIDGLLKRGFVNGCSELDPIRLGTKPASTSLTWSTRFLFFSPQIKKMKKRDSGSKAWIGNARLDGEAERSGEVPRLRNREERGEREIENGERKSGAAVKECRWLG</sequence>
<organism evidence="2">
    <name type="scientific">Sesamum calycinum</name>
    <dbReference type="NCBI Taxonomy" id="2727403"/>
    <lineage>
        <taxon>Eukaryota</taxon>
        <taxon>Viridiplantae</taxon>
        <taxon>Streptophyta</taxon>
        <taxon>Embryophyta</taxon>
        <taxon>Tracheophyta</taxon>
        <taxon>Spermatophyta</taxon>
        <taxon>Magnoliopsida</taxon>
        <taxon>eudicotyledons</taxon>
        <taxon>Gunneridae</taxon>
        <taxon>Pentapetalae</taxon>
        <taxon>asterids</taxon>
        <taxon>lamiids</taxon>
        <taxon>Lamiales</taxon>
        <taxon>Pedaliaceae</taxon>
        <taxon>Sesamum</taxon>
    </lineage>
</organism>
<accession>A0AAW2Q602</accession>
<dbReference type="AlphaFoldDB" id="A0AAW2Q602"/>
<comment type="caution">
    <text evidence="2">The sequence shown here is derived from an EMBL/GenBank/DDBJ whole genome shotgun (WGS) entry which is preliminary data.</text>
</comment>
<proteinExistence type="predicted"/>
<name>A0AAW2Q602_9LAMI</name>
<dbReference type="EMBL" id="JACGWM010000007">
    <property type="protein sequence ID" value="KAL0363152.1"/>
    <property type="molecule type" value="Genomic_DNA"/>
</dbReference>